<dbReference type="Proteomes" id="UP000178520">
    <property type="component" value="Unassembled WGS sequence"/>
</dbReference>
<keyword evidence="1" id="KW-0812">Transmembrane</keyword>
<dbReference type="EMBL" id="MGJA01000011">
    <property type="protein sequence ID" value="OGM97568.1"/>
    <property type="molecule type" value="Genomic_DNA"/>
</dbReference>
<proteinExistence type="predicted"/>
<dbReference type="Pfam" id="PF04020">
    <property type="entry name" value="Phage_holin_4_2"/>
    <property type="match status" value="1"/>
</dbReference>
<evidence type="ECO:0008006" key="4">
    <source>
        <dbReference type="Google" id="ProtNLM"/>
    </source>
</evidence>
<dbReference type="PANTHER" id="PTHR37309">
    <property type="entry name" value="SLR0284 PROTEIN"/>
    <property type="match status" value="1"/>
</dbReference>
<feature type="transmembrane region" description="Helical" evidence="1">
    <location>
        <begin position="34"/>
        <end position="52"/>
    </location>
</feature>
<evidence type="ECO:0000313" key="2">
    <source>
        <dbReference type="EMBL" id="OGM97568.1"/>
    </source>
</evidence>
<dbReference type="PANTHER" id="PTHR37309:SF1">
    <property type="entry name" value="SLR0284 PROTEIN"/>
    <property type="match status" value="1"/>
</dbReference>
<keyword evidence="1" id="KW-0472">Membrane</keyword>
<feature type="transmembrane region" description="Helical" evidence="1">
    <location>
        <begin position="91"/>
        <end position="112"/>
    </location>
</feature>
<dbReference type="InterPro" id="IPR007165">
    <property type="entry name" value="Phage_holin_4_2"/>
</dbReference>
<feature type="transmembrane region" description="Helical" evidence="1">
    <location>
        <begin position="59"/>
        <end position="79"/>
    </location>
</feature>
<comment type="caution">
    <text evidence="2">The sequence shown here is derived from an EMBL/GenBank/DDBJ whole genome shotgun (WGS) entry which is preliminary data.</text>
</comment>
<dbReference type="AlphaFoldDB" id="A0A1F8EBS1"/>
<feature type="transmembrane region" description="Helical" evidence="1">
    <location>
        <begin position="12"/>
        <end position="28"/>
    </location>
</feature>
<organism evidence="2 3">
    <name type="scientific">Candidatus Yanofskybacteria bacterium RIFCSPHIGHO2_01_FULL_41_21</name>
    <dbReference type="NCBI Taxonomy" id="1802660"/>
    <lineage>
        <taxon>Bacteria</taxon>
        <taxon>Candidatus Yanofskyibacteriota</taxon>
    </lineage>
</organism>
<keyword evidence="1" id="KW-1133">Transmembrane helix</keyword>
<gene>
    <name evidence="2" type="ORF">A2735_01580</name>
</gene>
<sequence length="115" mass="12657">MLRFIIRILGNVVALYVASIIVPGFVVSGSWEQYLIAGLVFGLLNLLVRPILKVISFPLILLTLGMFTAIINILMLWILDYLVSFITIEGFLALIGATIIVSVVNLFFSMIAKVA</sequence>
<accession>A0A1F8EBS1</accession>
<name>A0A1F8EBS1_9BACT</name>
<protein>
    <recommendedName>
        <fullName evidence="4">Phage holin family protein</fullName>
    </recommendedName>
</protein>
<evidence type="ECO:0000256" key="1">
    <source>
        <dbReference type="SAM" id="Phobius"/>
    </source>
</evidence>
<reference evidence="2 3" key="1">
    <citation type="journal article" date="2016" name="Nat. Commun.">
        <title>Thousands of microbial genomes shed light on interconnected biogeochemical processes in an aquifer system.</title>
        <authorList>
            <person name="Anantharaman K."/>
            <person name="Brown C.T."/>
            <person name="Hug L.A."/>
            <person name="Sharon I."/>
            <person name="Castelle C.J."/>
            <person name="Probst A.J."/>
            <person name="Thomas B.C."/>
            <person name="Singh A."/>
            <person name="Wilkins M.J."/>
            <person name="Karaoz U."/>
            <person name="Brodie E.L."/>
            <person name="Williams K.H."/>
            <person name="Hubbard S.S."/>
            <person name="Banfield J.F."/>
        </authorList>
    </citation>
    <scope>NUCLEOTIDE SEQUENCE [LARGE SCALE GENOMIC DNA]</scope>
</reference>
<dbReference type="STRING" id="1802660.A2735_01580"/>
<evidence type="ECO:0000313" key="3">
    <source>
        <dbReference type="Proteomes" id="UP000178520"/>
    </source>
</evidence>